<dbReference type="SUPFAM" id="SSF51735">
    <property type="entry name" value="NAD(P)-binding Rossmann-fold domains"/>
    <property type="match status" value="1"/>
</dbReference>
<dbReference type="InterPro" id="IPR036291">
    <property type="entry name" value="NAD(P)-bd_dom_sf"/>
</dbReference>
<dbReference type="SUPFAM" id="SSF50129">
    <property type="entry name" value="GroES-like"/>
    <property type="match status" value="1"/>
</dbReference>
<keyword evidence="3" id="KW-1185">Reference proteome</keyword>
<dbReference type="OrthoDB" id="3175656at2"/>
<evidence type="ECO:0000259" key="1">
    <source>
        <dbReference type="SMART" id="SM00829"/>
    </source>
</evidence>
<sequence length="332" mass="34671">MKAFTLTSYANGGTTAWAEVPTPVAGPGQVLIDVRAAGLNPLDAMIARGDFKQLLPNKLPLVLGQEVAGDVLAIGSGVTNFSVGDRVFTRLPIEAIGGFAEQVAVDATQVAPLPAGLSYTEAAGLPLVLLTAIQAFTEKAPIKPGDKVFIQGGTGGLGSIAVQVAKYLGATVATTVSTKNVELAKSLGADVVIDYRTQNYEELISGYDIVLDTLGKGETTRSMKVLAPGGTLVTVVGNPDTDFAVQLGKKALKPVMWFLSRKERAAAKKLGIDYKFLFMRAEASQLVEYTPALESGAIKPLVAQVFPFDQLEQALEALAAGKGGPGKIVVEL</sequence>
<evidence type="ECO:0000313" key="2">
    <source>
        <dbReference type="EMBL" id="ORC20254.1"/>
    </source>
</evidence>
<dbReference type="SMART" id="SM00829">
    <property type="entry name" value="PKS_ER"/>
    <property type="match status" value="1"/>
</dbReference>
<reference evidence="2 3" key="1">
    <citation type="submission" date="2016-05" db="EMBL/GenBank/DDBJ databases">
        <title>Draft genome sequence of a porcine commensal Rothia nasimurium.</title>
        <authorList>
            <person name="Gaiser R.A."/>
            <person name="Van Baarlen P."/>
            <person name="Wells J.M."/>
        </authorList>
    </citation>
    <scope>NUCLEOTIDE SEQUENCE [LARGE SCALE GENOMIC DNA]</scope>
    <source>
        <strain evidence="2 3">PT-32</strain>
    </source>
</reference>
<dbReference type="GO" id="GO:0016491">
    <property type="term" value="F:oxidoreductase activity"/>
    <property type="evidence" value="ECO:0007669"/>
    <property type="project" value="InterPro"/>
</dbReference>
<protein>
    <submittedName>
        <fullName evidence="2">NADPH:quinone oxidoreductase</fullName>
    </submittedName>
</protein>
<organism evidence="2 3">
    <name type="scientific">Rothia nasimurium</name>
    <dbReference type="NCBI Taxonomy" id="85336"/>
    <lineage>
        <taxon>Bacteria</taxon>
        <taxon>Bacillati</taxon>
        <taxon>Actinomycetota</taxon>
        <taxon>Actinomycetes</taxon>
        <taxon>Micrococcales</taxon>
        <taxon>Micrococcaceae</taxon>
        <taxon>Rothia</taxon>
    </lineage>
</organism>
<dbReference type="Pfam" id="PF08240">
    <property type="entry name" value="ADH_N"/>
    <property type="match status" value="1"/>
</dbReference>
<dbReference type="InterPro" id="IPR050700">
    <property type="entry name" value="YIM1/Zinc_Alcohol_DH_Fams"/>
</dbReference>
<dbReference type="PANTHER" id="PTHR11695">
    <property type="entry name" value="ALCOHOL DEHYDROGENASE RELATED"/>
    <property type="match status" value="1"/>
</dbReference>
<gene>
    <name evidence="2" type="ORF">A7979_11150</name>
</gene>
<dbReference type="InterPro" id="IPR011032">
    <property type="entry name" value="GroES-like_sf"/>
</dbReference>
<proteinExistence type="predicted"/>
<dbReference type="EMBL" id="LXWF01000013">
    <property type="protein sequence ID" value="ORC20254.1"/>
    <property type="molecule type" value="Genomic_DNA"/>
</dbReference>
<dbReference type="InterPro" id="IPR013154">
    <property type="entry name" value="ADH-like_N"/>
</dbReference>
<name>A0A1Y1RQ70_9MICC</name>
<comment type="caution">
    <text evidence="2">The sequence shown here is derived from an EMBL/GenBank/DDBJ whole genome shotgun (WGS) entry which is preliminary data.</text>
</comment>
<dbReference type="AlphaFoldDB" id="A0A1Y1RQ70"/>
<dbReference type="CDD" id="cd05289">
    <property type="entry name" value="MDR_like_2"/>
    <property type="match status" value="1"/>
</dbReference>
<dbReference type="Gene3D" id="3.40.50.720">
    <property type="entry name" value="NAD(P)-binding Rossmann-like Domain"/>
    <property type="match status" value="1"/>
</dbReference>
<dbReference type="PANTHER" id="PTHR11695:SF294">
    <property type="entry name" value="RETICULON-4-INTERACTING PROTEIN 1, MITOCHONDRIAL"/>
    <property type="match status" value="1"/>
</dbReference>
<dbReference type="Gene3D" id="3.90.180.10">
    <property type="entry name" value="Medium-chain alcohol dehydrogenases, catalytic domain"/>
    <property type="match status" value="1"/>
</dbReference>
<evidence type="ECO:0000313" key="3">
    <source>
        <dbReference type="Proteomes" id="UP000192359"/>
    </source>
</evidence>
<dbReference type="Pfam" id="PF13602">
    <property type="entry name" value="ADH_zinc_N_2"/>
    <property type="match status" value="1"/>
</dbReference>
<dbReference type="Proteomes" id="UP000192359">
    <property type="component" value="Unassembled WGS sequence"/>
</dbReference>
<accession>A0A1Y1RQ70</accession>
<dbReference type="InterPro" id="IPR020843">
    <property type="entry name" value="ER"/>
</dbReference>
<dbReference type="RefSeq" id="WP_083091483.1">
    <property type="nucleotide sequence ID" value="NZ_LXWF01000013.1"/>
</dbReference>
<feature type="domain" description="Enoyl reductase (ER)" evidence="1">
    <location>
        <begin position="12"/>
        <end position="330"/>
    </location>
</feature>